<name>A0A0C1R0W7_9BACT</name>
<evidence type="ECO:0000313" key="2">
    <source>
        <dbReference type="Proteomes" id="UP000031433"/>
    </source>
</evidence>
<keyword evidence="2" id="KW-1185">Reference proteome</keyword>
<reference evidence="1 2" key="1">
    <citation type="submission" date="2015-01" db="EMBL/GenBank/DDBJ databases">
        <title>Genome sequence of the anaerobic bacterium Geobacter soli GSS01, a dissimilatory Fe(III) reducer from soil.</title>
        <authorList>
            <person name="Yang G."/>
            <person name="Zhou S."/>
        </authorList>
    </citation>
    <scope>NUCLEOTIDE SEQUENCE [LARGE SCALE GENOMIC DNA]</scope>
    <source>
        <strain evidence="1 2">GSS01</strain>
    </source>
</reference>
<accession>A0A0C1R0W7</accession>
<gene>
    <name evidence="1" type="ORF">SE37_07155</name>
</gene>
<sequence length="179" mass="20079">MKIRVDDIKEQPRVLRSEEPLETFPGLVAVQDAGECGFLSPVTVELAVAREYDHIRVKGNLKTRIRLNCSRCLGDFEADLASVFTMFYRKEDRVAFDEEEVELAEEDLISIAYQGDEIDFAPEIAEQVIMELPLKPLCQESCRGLCPTCGVDLNEAECTCAGSSFSLKFSALKDFKVDK</sequence>
<dbReference type="PANTHER" id="PTHR34374:SF1">
    <property type="entry name" value="LARGE RIBOSOMAL RNA SUBUNIT ACCUMULATION PROTEIN YCED HOMOLOG 1, CHLOROPLASTIC"/>
    <property type="match status" value="1"/>
</dbReference>
<dbReference type="AlphaFoldDB" id="A0A0C1R0W7"/>
<proteinExistence type="predicted"/>
<comment type="caution">
    <text evidence="1">The sequence shown here is derived from an EMBL/GenBank/DDBJ whole genome shotgun (WGS) entry which is preliminary data.</text>
</comment>
<dbReference type="Proteomes" id="UP000031433">
    <property type="component" value="Unassembled WGS sequence"/>
</dbReference>
<protein>
    <recommendedName>
        <fullName evidence="3">DUF177 domain-containing protein</fullName>
    </recommendedName>
</protein>
<evidence type="ECO:0008006" key="3">
    <source>
        <dbReference type="Google" id="ProtNLM"/>
    </source>
</evidence>
<dbReference type="EMBL" id="JXBL01000001">
    <property type="protein sequence ID" value="KIE44166.1"/>
    <property type="molecule type" value="Genomic_DNA"/>
</dbReference>
<dbReference type="Pfam" id="PF02620">
    <property type="entry name" value="YceD"/>
    <property type="match status" value="1"/>
</dbReference>
<dbReference type="InterPro" id="IPR003772">
    <property type="entry name" value="YceD"/>
</dbReference>
<organism evidence="1 2">
    <name type="scientific">Geobacter soli</name>
    <dbReference type="NCBI Taxonomy" id="1510391"/>
    <lineage>
        <taxon>Bacteria</taxon>
        <taxon>Pseudomonadati</taxon>
        <taxon>Thermodesulfobacteriota</taxon>
        <taxon>Desulfuromonadia</taxon>
        <taxon>Geobacterales</taxon>
        <taxon>Geobacteraceae</taxon>
        <taxon>Geobacter</taxon>
    </lineage>
</organism>
<dbReference type="PANTHER" id="PTHR34374">
    <property type="entry name" value="LARGE RIBOSOMAL RNA SUBUNIT ACCUMULATION PROTEIN YCED HOMOLOG 1, CHLOROPLASTIC"/>
    <property type="match status" value="1"/>
</dbReference>
<dbReference type="RefSeq" id="WP_039648249.1">
    <property type="nucleotide sequence ID" value="NZ_JXBL01000001.1"/>
</dbReference>
<evidence type="ECO:0000313" key="1">
    <source>
        <dbReference type="EMBL" id="KIE44166.1"/>
    </source>
</evidence>